<dbReference type="Pfam" id="PF00246">
    <property type="entry name" value="Peptidase_M14"/>
    <property type="match status" value="1"/>
</dbReference>
<organism evidence="8 9">
    <name type="scientific">Caldanaerobius fijiensis DSM 17918</name>
    <dbReference type="NCBI Taxonomy" id="1121256"/>
    <lineage>
        <taxon>Bacteria</taxon>
        <taxon>Bacillati</taxon>
        <taxon>Bacillota</taxon>
        <taxon>Clostridia</taxon>
        <taxon>Thermoanaerobacterales</taxon>
        <taxon>Thermoanaerobacteraceae</taxon>
        <taxon>Caldanaerobius</taxon>
    </lineage>
</organism>
<keyword evidence="5" id="KW-0862">Zinc</keyword>
<evidence type="ECO:0000259" key="7">
    <source>
        <dbReference type="Pfam" id="PF00246"/>
    </source>
</evidence>
<comment type="cofactor">
    <cofactor evidence="1">
        <name>Zn(2+)</name>
        <dbReference type="ChEBI" id="CHEBI:29105"/>
    </cofactor>
</comment>
<dbReference type="InterPro" id="IPR000834">
    <property type="entry name" value="Peptidase_M14"/>
</dbReference>
<keyword evidence="8" id="KW-0121">Carboxypeptidase</keyword>
<evidence type="ECO:0000313" key="9">
    <source>
        <dbReference type="Proteomes" id="UP000184088"/>
    </source>
</evidence>
<dbReference type="GO" id="GO:0008270">
    <property type="term" value="F:zinc ion binding"/>
    <property type="evidence" value="ECO:0007669"/>
    <property type="project" value="InterPro"/>
</dbReference>
<dbReference type="STRING" id="1121256.SAMN02746089_01453"/>
<proteinExistence type="inferred from homology"/>
<name>A0A1M4ZNZ1_9THEO</name>
<evidence type="ECO:0000256" key="2">
    <source>
        <dbReference type="ARBA" id="ARBA00005988"/>
    </source>
</evidence>
<dbReference type="PANTHER" id="PTHR11705:SF143">
    <property type="entry name" value="SLL0236 PROTEIN"/>
    <property type="match status" value="1"/>
</dbReference>
<dbReference type="GO" id="GO:0006508">
    <property type="term" value="P:proteolysis"/>
    <property type="evidence" value="ECO:0007669"/>
    <property type="project" value="UniProtKB-KW"/>
</dbReference>
<sequence>MQSLEELFTINGIFNDFNKDGLADSMKGCIILDENSSISAKKVAANLAARIGFETTGLNLPVVKVTAISKLPGVNIYIKLENSDDEWADNIVTIELVRDETESSVLIKSSSEKALEYGGSYLYARFPYVWQVKEGALKFDEVKASILRKLPVKKAELIKLVIDNRYEGIYSCKFLLVAENIDYAMDCIKQNLKEFMWNFVGETELLLSDGVKERSVVIKGHELSNSRDFECCRIESCFNTSKSYIDVCNLYEIGGLLEDTDGDFIPDSVSCKIVIPDEADDYEVIAASNVAARLGIETVGITLPLVCCEKEFKKGCKTSIFIGRTAERYINGSDSEGKNDYTSQIKVLHDDGSDVVLICGEKQDLLDTSICFSEVLPYLDKNKDLAINDLKQTINEVLSGTTLDGQITALAAELRSLEGKVAGKEVKCYFEKSDSGLDSKSYFDVRAYFKHKFNLKNIEFNSYKDEQIVWQKYYDIPWEVDKFKEILEQKVYPRIGEGDRVVIEGLLSEEKEVRNKLEDEIRQRLEEKGAHLEKIDIYCSYKQGLSWIMEKIVPKIKEMNVQDKIGEILIRFKRFLREGKDDWGSIEGALPSYDSYNGDDEKWFDLPIRWLQEIYPVDDLLAKELNIDREKIRFETFEDDDATYEIIVKNFEGEIILGDCYKVKYSERPYLDEYPKIGKVHPSTGWITVRVNGKVIVDENIKTDLEHIWDIYQREILNRCKNYVLERTNGQPAVEKQPFFKELKMEIYASEPDYDLNIREDRISALDALHEDMYFVALDFFKTFGERSIGKALSEPGLILPYIEKRNGQPSSIKVSLSSEKYPGPRFYIEDDLYQIKKLDSYSIRVDRIGMKNGEIQELEVDVFAEDNFERISLLLETFCELYNSGLRTRTLKAAARSLNKIKINLYDTTRRTLLYEINVKGGDDKGCYEYPKLSESRLNIPQDKVIGYEDYIEIINQLKNIPEVNIWEVSRSYQGRSIYAVDITSEFNVSLCSRTKLINYKPTYMIVNRHHANEVSSTNSSFMLIQKFITDERYREYLKKINLTIIPMENPDGSYIHYQLQKQNPKWKLHVARYNSVGKEIANDYWKETKYGESEAVPRVWRKWLPDVLVDNHGVPSHEWDQQFSGYVAPWFRGFWLPRGIFYGYFYYLDKPGFEYQKEVFEQMQRKVAERLNEDGEVVKWQLDWKDRFEKYASSWMPKMFPADYYKNYIFYWVACKPEQSSRHAAHRYPNVTTVDWITEVSDETAQGDYLKFCSKVHHIADMAIIDLISNAIIEIKDFSSEKHGEVTLKRIRKRPLSF</sequence>
<keyword evidence="6" id="KW-0482">Metalloprotease</keyword>
<evidence type="ECO:0000256" key="6">
    <source>
        <dbReference type="ARBA" id="ARBA00023049"/>
    </source>
</evidence>
<reference evidence="8 9" key="1">
    <citation type="submission" date="2016-11" db="EMBL/GenBank/DDBJ databases">
        <authorList>
            <person name="Jaros S."/>
            <person name="Januszkiewicz K."/>
            <person name="Wedrychowicz H."/>
        </authorList>
    </citation>
    <scope>NUCLEOTIDE SEQUENCE [LARGE SCALE GENOMIC DNA]</scope>
    <source>
        <strain evidence="8 9">DSM 17918</strain>
    </source>
</reference>
<keyword evidence="4" id="KW-0378">Hydrolase</keyword>
<accession>A0A1M4ZNZ1</accession>
<dbReference type="OrthoDB" id="7956186at2"/>
<dbReference type="EMBL" id="FQVH01000014">
    <property type="protein sequence ID" value="SHF19296.1"/>
    <property type="molecule type" value="Genomic_DNA"/>
</dbReference>
<evidence type="ECO:0000256" key="1">
    <source>
        <dbReference type="ARBA" id="ARBA00001947"/>
    </source>
</evidence>
<comment type="similarity">
    <text evidence="2">Belongs to the peptidase M14 family.</text>
</comment>
<evidence type="ECO:0000256" key="3">
    <source>
        <dbReference type="ARBA" id="ARBA00022670"/>
    </source>
</evidence>
<dbReference type="PANTHER" id="PTHR11705">
    <property type="entry name" value="PROTEASE FAMILY M14 CARBOXYPEPTIDASE A,B"/>
    <property type="match status" value="1"/>
</dbReference>
<keyword evidence="3" id="KW-0645">Protease</keyword>
<dbReference type="CDD" id="cd06232">
    <property type="entry name" value="M14-like"/>
    <property type="match status" value="1"/>
</dbReference>
<dbReference type="RefSeq" id="WP_073343382.1">
    <property type="nucleotide sequence ID" value="NZ_FQVH01000014.1"/>
</dbReference>
<feature type="domain" description="Peptidase M14" evidence="7">
    <location>
        <begin position="963"/>
        <end position="1086"/>
    </location>
</feature>
<dbReference type="Gene3D" id="3.40.630.10">
    <property type="entry name" value="Zn peptidases"/>
    <property type="match status" value="1"/>
</dbReference>
<evidence type="ECO:0000256" key="4">
    <source>
        <dbReference type="ARBA" id="ARBA00022801"/>
    </source>
</evidence>
<gene>
    <name evidence="8" type="ORF">SAMN02746089_01453</name>
</gene>
<keyword evidence="9" id="KW-1185">Reference proteome</keyword>
<dbReference type="GO" id="GO:0005615">
    <property type="term" value="C:extracellular space"/>
    <property type="evidence" value="ECO:0007669"/>
    <property type="project" value="TreeGrafter"/>
</dbReference>
<evidence type="ECO:0000256" key="5">
    <source>
        <dbReference type="ARBA" id="ARBA00022833"/>
    </source>
</evidence>
<evidence type="ECO:0000313" key="8">
    <source>
        <dbReference type="EMBL" id="SHF19296.1"/>
    </source>
</evidence>
<dbReference type="Proteomes" id="UP000184088">
    <property type="component" value="Unassembled WGS sequence"/>
</dbReference>
<protein>
    <submittedName>
        <fullName evidence="8">Zinc carboxypeptidase</fullName>
    </submittedName>
</protein>
<dbReference type="SUPFAM" id="SSF53187">
    <property type="entry name" value="Zn-dependent exopeptidases"/>
    <property type="match status" value="1"/>
</dbReference>
<dbReference type="GO" id="GO:0004181">
    <property type="term" value="F:metallocarboxypeptidase activity"/>
    <property type="evidence" value="ECO:0007669"/>
    <property type="project" value="InterPro"/>
</dbReference>